<reference evidence="2" key="2">
    <citation type="journal article" date="2022" name="Microbiol. Resour. Announc.">
        <title>Whole-Genome Sequence of Entomortierella parvispora E1425, a Mucoromycotan Fungus Associated with Burkholderiaceae-Related Endosymbiotic Bacteria.</title>
        <authorList>
            <person name="Herlambang A."/>
            <person name="Guo Y."/>
            <person name="Takashima Y."/>
            <person name="Narisawa K."/>
            <person name="Ohta H."/>
            <person name="Nishizawa T."/>
        </authorList>
    </citation>
    <scope>NUCLEOTIDE SEQUENCE</scope>
    <source>
        <strain evidence="2">E1425</strain>
    </source>
</reference>
<evidence type="ECO:0000256" key="1">
    <source>
        <dbReference type="SAM" id="MobiDB-lite"/>
    </source>
</evidence>
<dbReference type="AlphaFoldDB" id="A0A9P3H2D9"/>
<keyword evidence="3" id="KW-1185">Reference proteome</keyword>
<feature type="region of interest" description="Disordered" evidence="1">
    <location>
        <begin position="28"/>
        <end position="88"/>
    </location>
</feature>
<proteinExistence type="predicted"/>
<evidence type="ECO:0000313" key="3">
    <source>
        <dbReference type="Proteomes" id="UP000827284"/>
    </source>
</evidence>
<gene>
    <name evidence="2" type="ORF">EMPS_01181</name>
</gene>
<organism evidence="2 3">
    <name type="scientific">Entomortierella parvispora</name>
    <dbReference type="NCBI Taxonomy" id="205924"/>
    <lineage>
        <taxon>Eukaryota</taxon>
        <taxon>Fungi</taxon>
        <taxon>Fungi incertae sedis</taxon>
        <taxon>Mucoromycota</taxon>
        <taxon>Mortierellomycotina</taxon>
        <taxon>Mortierellomycetes</taxon>
        <taxon>Mortierellales</taxon>
        <taxon>Mortierellaceae</taxon>
        <taxon>Entomortierella</taxon>
    </lineage>
</organism>
<protein>
    <submittedName>
        <fullName evidence="2">Uncharacterized protein</fullName>
    </submittedName>
</protein>
<comment type="caution">
    <text evidence="2">The sequence shown here is derived from an EMBL/GenBank/DDBJ whole genome shotgun (WGS) entry which is preliminary data.</text>
</comment>
<feature type="compositionally biased region" description="Basic and acidic residues" evidence="1">
    <location>
        <begin position="28"/>
        <end position="38"/>
    </location>
</feature>
<accession>A0A9P3H2D9</accession>
<dbReference type="EMBL" id="BQFW01000002">
    <property type="protein sequence ID" value="GJJ68835.1"/>
    <property type="molecule type" value="Genomic_DNA"/>
</dbReference>
<reference evidence="2" key="1">
    <citation type="submission" date="2021-11" db="EMBL/GenBank/DDBJ databases">
        <authorList>
            <person name="Herlambang A."/>
            <person name="Guo Y."/>
            <person name="Takashima Y."/>
            <person name="Nishizawa T."/>
        </authorList>
    </citation>
    <scope>NUCLEOTIDE SEQUENCE</scope>
    <source>
        <strain evidence="2">E1425</strain>
    </source>
</reference>
<name>A0A9P3H2D9_9FUNG</name>
<sequence>MDNMPTPPGLATSSDFAATLSSMQAFLKRRDLEKERSQGTEQEQGCQEEESPSSIASDASLVAAEATHQDQGQDESHKEPAPSRMPIASKYRQTSSLFDVHSPNTRQEQYPHFCEASSLEEMEIVEASEQPGVDRAAGVEAKARVEDHTPGRLDGSARCDVIICKITRLLTSTDGSAFLSSAKERLGWPPNSTFDCSPQIIRRATDPESVPIALEQEMSQPLQRPSVASLSESKWARQKISSSATLGPIMQSRGDLTPPLRTSPVPMHFADSEPTILARKSTVNSNDKICYTRPFLLAFSGYKVPPSGIGRIQTAIKEGNNKIVGRPNVGITQAVSFVSRSNTLSARSDLDELQDSWPRTAGTATAQHVPAYDMSTASPSGRLSGAVFRFKQPELIDPPSGGYRDYPTTAIRSFRSRSVS</sequence>
<dbReference type="Proteomes" id="UP000827284">
    <property type="component" value="Unassembled WGS sequence"/>
</dbReference>
<evidence type="ECO:0000313" key="2">
    <source>
        <dbReference type="EMBL" id="GJJ68835.1"/>
    </source>
</evidence>